<gene>
    <name evidence="2" type="ORF">NPIL_381871</name>
</gene>
<organism evidence="2 3">
    <name type="scientific">Nephila pilipes</name>
    <name type="common">Giant wood spider</name>
    <name type="synonym">Nephila maculata</name>
    <dbReference type="NCBI Taxonomy" id="299642"/>
    <lineage>
        <taxon>Eukaryota</taxon>
        <taxon>Metazoa</taxon>
        <taxon>Ecdysozoa</taxon>
        <taxon>Arthropoda</taxon>
        <taxon>Chelicerata</taxon>
        <taxon>Arachnida</taxon>
        <taxon>Araneae</taxon>
        <taxon>Araneomorphae</taxon>
        <taxon>Entelegynae</taxon>
        <taxon>Araneoidea</taxon>
        <taxon>Nephilidae</taxon>
        <taxon>Nephila</taxon>
    </lineage>
</organism>
<feature type="non-terminal residue" evidence="2">
    <location>
        <position position="1"/>
    </location>
</feature>
<name>A0A8X6P7L4_NEPPI</name>
<accession>A0A8X6P7L4</accession>
<proteinExistence type="predicted"/>
<feature type="non-terminal residue" evidence="2">
    <location>
        <position position="80"/>
    </location>
</feature>
<comment type="caution">
    <text evidence="2">The sequence shown here is derived from an EMBL/GenBank/DDBJ whole genome shotgun (WGS) entry which is preliminary data.</text>
</comment>
<keyword evidence="3" id="KW-1185">Reference proteome</keyword>
<evidence type="ECO:0000313" key="2">
    <source>
        <dbReference type="EMBL" id="GFT55984.1"/>
    </source>
</evidence>
<feature type="compositionally biased region" description="Polar residues" evidence="1">
    <location>
        <begin position="65"/>
        <end position="80"/>
    </location>
</feature>
<dbReference type="EMBL" id="BMAW01113190">
    <property type="protein sequence ID" value="GFT55984.1"/>
    <property type="molecule type" value="Genomic_DNA"/>
</dbReference>
<reference evidence="2" key="1">
    <citation type="submission" date="2020-08" db="EMBL/GenBank/DDBJ databases">
        <title>Multicomponent nature underlies the extraordinary mechanical properties of spider dragline silk.</title>
        <authorList>
            <person name="Kono N."/>
            <person name="Nakamura H."/>
            <person name="Mori M."/>
            <person name="Yoshida Y."/>
            <person name="Ohtoshi R."/>
            <person name="Malay A.D."/>
            <person name="Moran D.A.P."/>
            <person name="Tomita M."/>
            <person name="Numata K."/>
            <person name="Arakawa K."/>
        </authorList>
    </citation>
    <scope>NUCLEOTIDE SEQUENCE</scope>
</reference>
<dbReference type="OrthoDB" id="27187at2759"/>
<protein>
    <submittedName>
        <fullName evidence="2">Uncharacterized protein</fullName>
    </submittedName>
</protein>
<sequence>KERVKLIIEHLQSAVSQQKTPFAKRSIKQFSSYLKKIQSAMNKAPLIQAPKKKNSAPSPLEKKLFTNSYTDESSSSLKEV</sequence>
<evidence type="ECO:0000313" key="3">
    <source>
        <dbReference type="Proteomes" id="UP000887013"/>
    </source>
</evidence>
<evidence type="ECO:0000256" key="1">
    <source>
        <dbReference type="SAM" id="MobiDB-lite"/>
    </source>
</evidence>
<dbReference type="Proteomes" id="UP000887013">
    <property type="component" value="Unassembled WGS sequence"/>
</dbReference>
<feature type="region of interest" description="Disordered" evidence="1">
    <location>
        <begin position="44"/>
        <end position="80"/>
    </location>
</feature>
<dbReference type="AlphaFoldDB" id="A0A8X6P7L4"/>